<organism evidence="5 6">
    <name type="scientific">Paenibacillus borealis</name>
    <dbReference type="NCBI Taxonomy" id="160799"/>
    <lineage>
        <taxon>Bacteria</taxon>
        <taxon>Bacillati</taxon>
        <taxon>Bacillota</taxon>
        <taxon>Bacilli</taxon>
        <taxon>Bacillales</taxon>
        <taxon>Paenibacillaceae</taxon>
        <taxon>Paenibacillus</taxon>
    </lineage>
</organism>
<dbReference type="Proteomes" id="UP000029518">
    <property type="component" value="Chromosome"/>
</dbReference>
<feature type="domain" description="3-octaprenyl-4-hydroxybenzoate carboxy-lyase-like Rift-related" evidence="2">
    <location>
        <begin position="95"/>
        <end position="292"/>
    </location>
</feature>
<evidence type="ECO:0000256" key="1">
    <source>
        <dbReference type="ARBA" id="ARBA00010021"/>
    </source>
</evidence>
<dbReference type="HOGENOM" id="CLU_023348_5_1_9"/>
<gene>
    <name evidence="5" type="ORF">PBOR_31260</name>
</gene>
<name>A0A089LLI6_PAEBO</name>
<reference evidence="5" key="1">
    <citation type="submission" date="2014-08" db="EMBL/GenBank/DDBJ databases">
        <title>Comparative genomics of the Paenibacillus odorifer group.</title>
        <authorList>
            <person name="den Bakker H.C."/>
            <person name="Tsai Y.-C.Y.-C."/>
            <person name="Martin N."/>
            <person name="Korlach J."/>
            <person name="Wiedmann M."/>
        </authorList>
    </citation>
    <scope>NUCLEOTIDE SEQUENCE [LARGE SCALE GENOMIC DNA]</scope>
    <source>
        <strain evidence="5">DSM 13188</strain>
    </source>
</reference>
<dbReference type="InterPro" id="IPR002830">
    <property type="entry name" value="UbiD"/>
</dbReference>
<dbReference type="GO" id="GO:0016831">
    <property type="term" value="F:carboxy-lyase activity"/>
    <property type="evidence" value="ECO:0007669"/>
    <property type="project" value="InterPro"/>
</dbReference>
<keyword evidence="6" id="KW-1185">Reference proteome</keyword>
<dbReference type="Pfam" id="PF01977">
    <property type="entry name" value="UbiD"/>
    <property type="match status" value="1"/>
</dbReference>
<evidence type="ECO:0000259" key="2">
    <source>
        <dbReference type="Pfam" id="PF01977"/>
    </source>
</evidence>
<dbReference type="SUPFAM" id="SSF50475">
    <property type="entry name" value="FMN-binding split barrel"/>
    <property type="match status" value="1"/>
</dbReference>
<dbReference type="Gene3D" id="3.40.1670.10">
    <property type="entry name" value="UbiD C-terminal domain-like"/>
    <property type="match status" value="1"/>
</dbReference>
<dbReference type="GO" id="GO:0005737">
    <property type="term" value="C:cytoplasm"/>
    <property type="evidence" value="ECO:0007669"/>
    <property type="project" value="TreeGrafter"/>
</dbReference>
<sequence>MAFMNMRQLLEHWERSGRLLRIRKEVDPKFELGAVIKAVKGRQPMVFQKVKGYSVPMAAGLGGSKELLAESMGMQPEDLLPRLIEAVVHPLATKNREQAPVQENVITSRINLRELFPVCTYNALDSGAYYVSGVMVVKGADGQKRYTSIRRMQLLDGNRTSILISSPELFQQYREFEERGAAMEAAFMFGIVPAVVLASQVSTHLFHADKLEVASALLGQQLEVVRCKTVDLEVLAEAEVVFEGRILPRVREPEGPFGELGGYYGPRTEQPVVEFSAVTYRNNPVWQTILPASYEEKLPMAIAREIALLGSVRQVVPGVKDVHITMGGVGRYHAVIRIRKVQEGDGKTALLAAFAGDKDLKHVVVVDEDVNLLDPLDVEWAIATRVQADLDTFIVTGAKGSPLEPSHNLRGVTAKMGIDATFPLAEAEHYRRTSIPGQEEIELASYL</sequence>
<dbReference type="RefSeq" id="WP_042217577.1">
    <property type="nucleotide sequence ID" value="NZ_CP009285.1"/>
</dbReference>
<dbReference type="Pfam" id="PF20696">
    <property type="entry name" value="UbiD_C"/>
    <property type="match status" value="1"/>
</dbReference>
<dbReference type="Pfam" id="PF20695">
    <property type="entry name" value="UbiD_N"/>
    <property type="match status" value="1"/>
</dbReference>
<dbReference type="InterPro" id="IPR049383">
    <property type="entry name" value="UbiD-like_N"/>
</dbReference>
<dbReference type="EMBL" id="CP009285">
    <property type="protein sequence ID" value="AIQ60910.1"/>
    <property type="molecule type" value="Genomic_DNA"/>
</dbReference>
<dbReference type="OrthoDB" id="9809841at2"/>
<proteinExistence type="inferred from homology"/>
<dbReference type="KEGG" id="pbd:PBOR_31260"/>
<feature type="domain" description="3-octaprenyl-4-hydroxybenzoate carboxy-lyase-like N-terminal" evidence="3">
    <location>
        <begin position="11"/>
        <end position="86"/>
    </location>
</feature>
<dbReference type="NCBIfam" id="TIGR00148">
    <property type="entry name" value="UbiD family decarboxylase"/>
    <property type="match status" value="1"/>
</dbReference>
<evidence type="ECO:0000313" key="5">
    <source>
        <dbReference type="EMBL" id="AIQ60910.1"/>
    </source>
</evidence>
<dbReference type="InterPro" id="IPR048304">
    <property type="entry name" value="UbiD_Rift_dom"/>
</dbReference>
<dbReference type="SUPFAM" id="SSF143968">
    <property type="entry name" value="UbiD C-terminal domain-like"/>
    <property type="match status" value="1"/>
</dbReference>
<dbReference type="PANTHER" id="PTHR30108">
    <property type="entry name" value="3-OCTAPRENYL-4-HYDROXYBENZOATE CARBOXY-LYASE-RELATED"/>
    <property type="match status" value="1"/>
</dbReference>
<accession>A0A089LLI6</accession>
<feature type="domain" description="3-octaprenyl-4-hydroxybenzoate carboxy-lyase-like C-terminal" evidence="4">
    <location>
        <begin position="300"/>
        <end position="420"/>
    </location>
</feature>
<evidence type="ECO:0000313" key="6">
    <source>
        <dbReference type="Proteomes" id="UP000029518"/>
    </source>
</evidence>
<evidence type="ECO:0000259" key="3">
    <source>
        <dbReference type="Pfam" id="PF20695"/>
    </source>
</evidence>
<comment type="similarity">
    <text evidence="1">Belongs to the UbiD family.</text>
</comment>
<protein>
    <submittedName>
        <fullName evidence="5">3-octaprenyl-4-hydroxybenzoate carboxy-lyase</fullName>
    </submittedName>
</protein>
<dbReference type="InterPro" id="IPR049381">
    <property type="entry name" value="UbiD-like_C"/>
</dbReference>
<dbReference type="AlphaFoldDB" id="A0A089LLI6"/>
<evidence type="ECO:0000259" key="4">
    <source>
        <dbReference type="Pfam" id="PF20696"/>
    </source>
</evidence>
<dbReference type="PANTHER" id="PTHR30108:SF21">
    <property type="entry name" value="4-HYDROXYBENZOATE DECARBOXYLASE"/>
    <property type="match status" value="1"/>
</dbReference>